<dbReference type="InterPro" id="IPR043136">
    <property type="entry name" value="B30.2/SPRY_sf"/>
</dbReference>
<dbReference type="AlphaFoldDB" id="A0A9X0CXC7"/>
<evidence type="ECO:0000259" key="1">
    <source>
        <dbReference type="Pfam" id="PF00622"/>
    </source>
</evidence>
<dbReference type="InterPro" id="IPR003877">
    <property type="entry name" value="SPRY_dom"/>
</dbReference>
<comment type="caution">
    <text evidence="2">The sequence shown here is derived from an EMBL/GenBank/DDBJ whole genome shotgun (WGS) entry which is preliminary data.</text>
</comment>
<dbReference type="Pfam" id="PF00622">
    <property type="entry name" value="SPRY"/>
    <property type="match status" value="1"/>
</dbReference>
<evidence type="ECO:0000313" key="3">
    <source>
        <dbReference type="Proteomes" id="UP001163046"/>
    </source>
</evidence>
<dbReference type="Gene3D" id="2.60.120.920">
    <property type="match status" value="1"/>
</dbReference>
<organism evidence="2 3">
    <name type="scientific">Desmophyllum pertusum</name>
    <dbReference type="NCBI Taxonomy" id="174260"/>
    <lineage>
        <taxon>Eukaryota</taxon>
        <taxon>Metazoa</taxon>
        <taxon>Cnidaria</taxon>
        <taxon>Anthozoa</taxon>
        <taxon>Hexacorallia</taxon>
        <taxon>Scleractinia</taxon>
        <taxon>Caryophylliina</taxon>
        <taxon>Caryophylliidae</taxon>
        <taxon>Desmophyllum</taxon>
    </lineage>
</organism>
<reference evidence="2" key="1">
    <citation type="submission" date="2023-01" db="EMBL/GenBank/DDBJ databases">
        <title>Genome assembly of the deep-sea coral Lophelia pertusa.</title>
        <authorList>
            <person name="Herrera S."/>
            <person name="Cordes E."/>
        </authorList>
    </citation>
    <scope>NUCLEOTIDE SEQUENCE</scope>
    <source>
        <strain evidence="2">USNM1676648</strain>
        <tissue evidence="2">Polyp</tissue>
    </source>
</reference>
<accession>A0A9X0CXC7</accession>
<feature type="domain" description="SPRY" evidence="1">
    <location>
        <begin position="37"/>
        <end position="158"/>
    </location>
</feature>
<dbReference type="SUPFAM" id="SSF49899">
    <property type="entry name" value="Concanavalin A-like lectins/glucanases"/>
    <property type="match status" value="1"/>
</dbReference>
<keyword evidence="3" id="KW-1185">Reference proteome</keyword>
<evidence type="ECO:0000313" key="2">
    <source>
        <dbReference type="EMBL" id="KAJ7379005.1"/>
    </source>
</evidence>
<proteinExistence type="predicted"/>
<dbReference type="Proteomes" id="UP001163046">
    <property type="component" value="Unassembled WGS sequence"/>
</dbReference>
<name>A0A9X0CXC7_9CNID</name>
<protein>
    <recommendedName>
        <fullName evidence="1">SPRY domain-containing protein</fullName>
    </recommendedName>
</protein>
<dbReference type="InterPro" id="IPR013320">
    <property type="entry name" value="ConA-like_dom_sf"/>
</dbReference>
<dbReference type="EMBL" id="MU826360">
    <property type="protein sequence ID" value="KAJ7379005.1"/>
    <property type="molecule type" value="Genomic_DNA"/>
</dbReference>
<sequence>MYEGAEFCQTCKDHPTASQRNHGARYLVPFSPEVPRFEVLILEAGECRSLEIGVARSNYQSHLIRSRGWNNECVGYHIKGDIFDAVTANSIIEIEDAMAERGDLIGCTVLFEMAEDGKVPITFTLNGKQITQASISIEFDQKDLLLFPFVSMGHEGVTVSAKMRPRNNVDGLSPLPISRDIMTSENSMEAHDNADVYHELDYAGVRFRRIRDDMLNNVRANFRKFEDVFIDWNKECLQMSSSLLHQNVPTGLIEKPTLGKKIREALEGLKEIEELGKKVNIKFGTVLKELSTKSGSNY</sequence>
<gene>
    <name evidence="2" type="ORF">OS493_018799</name>
</gene>
<dbReference type="OrthoDB" id="5979954at2759"/>